<feature type="domain" description="Chorismate-utilising enzyme C-terminal" evidence="2">
    <location>
        <begin position="253"/>
        <end position="509"/>
    </location>
</feature>
<accession>A0ABY9QWW5</accession>
<evidence type="ECO:0000256" key="1">
    <source>
        <dbReference type="SAM" id="MobiDB-lite"/>
    </source>
</evidence>
<sequence>MEMPEMPNTPGQTGTPEQAEAPEAAQASQTPETAQTPANGNGNGCACANGDIPPLPEGGEIVLRQTGRWLEADVDTPISVFLGMVGSGQGILLESAEVDGRWGRYSVIAFNFLLRLGCRDGKLEVAVRDPRLAPLRAFDGMGFIEGTRAVMRALRIEPDAAFADQPPITRALYGYFGYGVSGLFEPKLAKVLPTSSAEACLALPGTVVLFDHLYNRLCQLSLTDLPGAGVDRSQVDRTPEPPEVGPVVNVPEQAVYTRAVARVKDMIRQGEAIQVVLSTRFQASFSGDPFTLYRRLRRINPSPYMFFMRLPGVSLLGSSPEVMVRCRADKLQVSPIAGTRPRGTDDAHDAALAQELLEDPKERAEHVMLVDLGRNDLGRIAAPGTVQVERFMDVEKFSHVMHLTSRVTAQIEPGRDALDVLAATFPAGTVSGAPKVRAMEIISEAEGLARGPYAGAIGWLGLERDSVNLDTGITIRSLWVRDGQVHWQAGAGIVFDSVPEMEWKECNNKAAVIRAAVTGGEYVPVNR</sequence>
<evidence type="ECO:0000313" key="5">
    <source>
        <dbReference type="Proteomes" id="UP001180616"/>
    </source>
</evidence>
<feature type="compositionally biased region" description="Low complexity" evidence="1">
    <location>
        <begin position="13"/>
        <end position="42"/>
    </location>
</feature>
<dbReference type="InterPro" id="IPR006805">
    <property type="entry name" value="Anth_synth_I_N"/>
</dbReference>
<name>A0ABY9QWW5_9BACT</name>
<keyword evidence="5" id="KW-1185">Reference proteome</keyword>
<dbReference type="InterPro" id="IPR015890">
    <property type="entry name" value="Chorismate_C"/>
</dbReference>
<dbReference type="InterPro" id="IPR019999">
    <property type="entry name" value="Anth_synth_I-like"/>
</dbReference>
<organism evidence="4 5">
    <name type="scientific">Nitratidesulfovibrio liaohensis</name>
    <dbReference type="NCBI Taxonomy" id="2604158"/>
    <lineage>
        <taxon>Bacteria</taxon>
        <taxon>Pseudomonadati</taxon>
        <taxon>Thermodesulfobacteriota</taxon>
        <taxon>Desulfovibrionia</taxon>
        <taxon>Desulfovibrionales</taxon>
        <taxon>Desulfovibrionaceae</taxon>
        <taxon>Nitratidesulfovibrio</taxon>
    </lineage>
</organism>
<gene>
    <name evidence="4" type="ORF">KPS_001992</name>
</gene>
<dbReference type="InterPro" id="IPR005801">
    <property type="entry name" value="ADC_synthase"/>
</dbReference>
<dbReference type="Proteomes" id="UP001180616">
    <property type="component" value="Chromosome"/>
</dbReference>
<evidence type="ECO:0000313" key="4">
    <source>
        <dbReference type="EMBL" id="WMW64016.1"/>
    </source>
</evidence>
<dbReference type="SUPFAM" id="SSF56322">
    <property type="entry name" value="ADC synthase"/>
    <property type="match status" value="1"/>
</dbReference>
<feature type="region of interest" description="Disordered" evidence="1">
    <location>
        <begin position="1"/>
        <end position="42"/>
    </location>
</feature>
<evidence type="ECO:0000259" key="2">
    <source>
        <dbReference type="Pfam" id="PF00425"/>
    </source>
</evidence>
<dbReference type="PANTHER" id="PTHR11236:SF9">
    <property type="entry name" value="ANTHRANILATE SYNTHASE COMPONENT 1"/>
    <property type="match status" value="1"/>
</dbReference>
<dbReference type="PRINTS" id="PR00095">
    <property type="entry name" value="ANTSNTHASEI"/>
</dbReference>
<proteinExistence type="predicted"/>
<dbReference type="PANTHER" id="PTHR11236">
    <property type="entry name" value="AMINOBENZOATE/ANTHRANILATE SYNTHASE"/>
    <property type="match status" value="1"/>
</dbReference>
<protein>
    <submittedName>
        <fullName evidence="4">Anthranilate synthase component I family protein</fullName>
    </submittedName>
</protein>
<dbReference type="Pfam" id="PF00425">
    <property type="entry name" value="Chorismate_bind"/>
    <property type="match status" value="1"/>
</dbReference>
<dbReference type="EMBL" id="CP133659">
    <property type="protein sequence ID" value="WMW64016.1"/>
    <property type="molecule type" value="Genomic_DNA"/>
</dbReference>
<evidence type="ECO:0000259" key="3">
    <source>
        <dbReference type="Pfam" id="PF04715"/>
    </source>
</evidence>
<dbReference type="RefSeq" id="WP_309540137.1">
    <property type="nucleotide sequence ID" value="NZ_CP133659.1"/>
</dbReference>
<reference evidence="4" key="1">
    <citation type="submission" date="2023-09" db="EMBL/GenBank/DDBJ databases">
        <authorList>
            <consortium name="CW5 consortium"/>
            <person name="Lu C.-W."/>
        </authorList>
    </citation>
    <scope>NUCLEOTIDE SEQUENCE</scope>
    <source>
        <strain evidence="4">KPS</strain>
    </source>
</reference>
<dbReference type="Gene3D" id="3.60.120.10">
    <property type="entry name" value="Anthranilate synthase"/>
    <property type="match status" value="1"/>
</dbReference>
<dbReference type="Pfam" id="PF04715">
    <property type="entry name" value="Anth_synt_I_N"/>
    <property type="match status" value="1"/>
</dbReference>
<feature type="domain" description="Anthranilate synthase component I N-terminal" evidence="3">
    <location>
        <begin position="73"/>
        <end position="217"/>
    </location>
</feature>